<accession>Q029B4</accession>
<name>Q029B4_SOLUE</name>
<dbReference type="Gene3D" id="3.30.70.1060">
    <property type="entry name" value="Dimeric alpha+beta barrel"/>
    <property type="match status" value="1"/>
</dbReference>
<feature type="chain" id="PRO_5004163786" description="Muconolactone isomerase domain-containing protein" evidence="1">
    <location>
        <begin position="22"/>
        <end position="129"/>
    </location>
</feature>
<sequence precursor="true">MKTHVWFAYALLIAAAAPLIAQPPVAVPTTAVMVRLTVKRDVDRPKLMKVMPEEVRATVRLYLDGKIQQWYSQSSGMGVVFIMNSTSVAEAKALINGLPLAKAGLADFEFTALGPLGPLRLLMGDPSKQ</sequence>
<evidence type="ECO:0000313" key="2">
    <source>
        <dbReference type="EMBL" id="ABJ82377.1"/>
    </source>
</evidence>
<keyword evidence="1" id="KW-0732">Signal</keyword>
<dbReference type="eggNOG" id="ENOG50344YG">
    <property type="taxonomic scope" value="Bacteria"/>
</dbReference>
<feature type="signal peptide" evidence="1">
    <location>
        <begin position="1"/>
        <end position="21"/>
    </location>
</feature>
<dbReference type="STRING" id="234267.Acid_1384"/>
<gene>
    <name evidence="2" type="ordered locus">Acid_1384</name>
</gene>
<dbReference type="KEGG" id="sus:Acid_1384"/>
<protein>
    <recommendedName>
        <fullName evidence="3">Muconolactone isomerase domain-containing protein</fullName>
    </recommendedName>
</protein>
<evidence type="ECO:0000256" key="1">
    <source>
        <dbReference type="SAM" id="SignalP"/>
    </source>
</evidence>
<dbReference type="InParanoid" id="Q029B4"/>
<evidence type="ECO:0008006" key="3">
    <source>
        <dbReference type="Google" id="ProtNLM"/>
    </source>
</evidence>
<dbReference type="EMBL" id="CP000473">
    <property type="protein sequence ID" value="ABJ82377.1"/>
    <property type="molecule type" value="Genomic_DNA"/>
</dbReference>
<dbReference type="HOGENOM" id="CLU_157077_0_0_0"/>
<reference evidence="2" key="1">
    <citation type="submission" date="2006-10" db="EMBL/GenBank/DDBJ databases">
        <title>Complete sequence of Solibacter usitatus Ellin6076.</title>
        <authorList>
            <consortium name="US DOE Joint Genome Institute"/>
            <person name="Copeland A."/>
            <person name="Lucas S."/>
            <person name="Lapidus A."/>
            <person name="Barry K."/>
            <person name="Detter J.C."/>
            <person name="Glavina del Rio T."/>
            <person name="Hammon N."/>
            <person name="Israni S."/>
            <person name="Dalin E."/>
            <person name="Tice H."/>
            <person name="Pitluck S."/>
            <person name="Thompson L.S."/>
            <person name="Brettin T."/>
            <person name="Bruce D."/>
            <person name="Han C."/>
            <person name="Tapia R."/>
            <person name="Gilna P."/>
            <person name="Schmutz J."/>
            <person name="Larimer F."/>
            <person name="Land M."/>
            <person name="Hauser L."/>
            <person name="Kyrpides N."/>
            <person name="Mikhailova N."/>
            <person name="Janssen P.H."/>
            <person name="Kuske C.R."/>
            <person name="Richardson P."/>
        </authorList>
    </citation>
    <scope>NUCLEOTIDE SEQUENCE</scope>
    <source>
        <strain evidence="2">Ellin6076</strain>
    </source>
</reference>
<dbReference type="AlphaFoldDB" id="Q029B4"/>
<organism evidence="2">
    <name type="scientific">Solibacter usitatus (strain Ellin6076)</name>
    <dbReference type="NCBI Taxonomy" id="234267"/>
    <lineage>
        <taxon>Bacteria</taxon>
        <taxon>Pseudomonadati</taxon>
        <taxon>Acidobacteriota</taxon>
        <taxon>Terriglobia</taxon>
        <taxon>Bryobacterales</taxon>
        <taxon>Solibacteraceae</taxon>
        <taxon>Candidatus Solibacter</taxon>
    </lineage>
</organism>
<proteinExistence type="predicted"/>